<sequence>MVVQQQDEIPQMIPTQIEIEINIISRRPPVWLKDYVCIAKSSEVKGNSNEKYIVTDSYTTFKQAVNPYESSKTRTNEQAVNPAENRPPSTIKAPASKITFIPLP</sequence>
<reference evidence="2" key="1">
    <citation type="submission" date="2020-09" db="EMBL/GenBank/DDBJ databases">
        <title>Genome-Enabled Discovery of Anthraquinone Biosynthesis in Senna tora.</title>
        <authorList>
            <person name="Kang S.-H."/>
            <person name="Pandey R.P."/>
            <person name="Lee C.-M."/>
            <person name="Sim J.-S."/>
            <person name="Jeong J.-T."/>
            <person name="Choi B.-S."/>
            <person name="Jung M."/>
            <person name="Ginzburg D."/>
            <person name="Zhao K."/>
            <person name="Won S.Y."/>
            <person name="Oh T.-J."/>
            <person name="Yu Y."/>
            <person name="Kim N.-H."/>
            <person name="Lee O.R."/>
            <person name="Lee T.-H."/>
            <person name="Bashyal P."/>
            <person name="Kim T.-S."/>
            <person name="Lee W.-H."/>
            <person name="Kawkins C."/>
            <person name="Kim C.-K."/>
            <person name="Kim J.S."/>
            <person name="Ahn B.O."/>
            <person name="Rhee S.Y."/>
            <person name="Sohng J.K."/>
        </authorList>
    </citation>
    <scope>NUCLEOTIDE SEQUENCE</scope>
    <source>
        <tissue evidence="2">Leaf</tissue>
    </source>
</reference>
<feature type="region of interest" description="Disordered" evidence="1">
    <location>
        <begin position="68"/>
        <end position="95"/>
    </location>
</feature>
<comment type="caution">
    <text evidence="2">The sequence shown here is derived from an EMBL/GenBank/DDBJ whole genome shotgun (WGS) entry which is preliminary data.</text>
</comment>
<dbReference type="Proteomes" id="UP000634136">
    <property type="component" value="Unassembled WGS sequence"/>
</dbReference>
<organism evidence="2 3">
    <name type="scientific">Senna tora</name>
    <dbReference type="NCBI Taxonomy" id="362788"/>
    <lineage>
        <taxon>Eukaryota</taxon>
        <taxon>Viridiplantae</taxon>
        <taxon>Streptophyta</taxon>
        <taxon>Embryophyta</taxon>
        <taxon>Tracheophyta</taxon>
        <taxon>Spermatophyta</taxon>
        <taxon>Magnoliopsida</taxon>
        <taxon>eudicotyledons</taxon>
        <taxon>Gunneridae</taxon>
        <taxon>Pentapetalae</taxon>
        <taxon>rosids</taxon>
        <taxon>fabids</taxon>
        <taxon>Fabales</taxon>
        <taxon>Fabaceae</taxon>
        <taxon>Caesalpinioideae</taxon>
        <taxon>Cassia clade</taxon>
        <taxon>Senna</taxon>
    </lineage>
</organism>
<evidence type="ECO:0000313" key="3">
    <source>
        <dbReference type="Proteomes" id="UP000634136"/>
    </source>
</evidence>
<dbReference type="AlphaFoldDB" id="A0A834WYQ3"/>
<gene>
    <name evidence="2" type="ORF">G2W53_009598</name>
</gene>
<protein>
    <submittedName>
        <fullName evidence="2">Uncharacterized protein</fullName>
    </submittedName>
</protein>
<name>A0A834WYQ3_9FABA</name>
<proteinExistence type="predicted"/>
<accession>A0A834WYQ3</accession>
<evidence type="ECO:0000313" key="2">
    <source>
        <dbReference type="EMBL" id="KAF7834739.1"/>
    </source>
</evidence>
<keyword evidence="3" id="KW-1185">Reference proteome</keyword>
<dbReference type="EMBL" id="JAAIUW010000004">
    <property type="protein sequence ID" value="KAF7834739.1"/>
    <property type="molecule type" value="Genomic_DNA"/>
</dbReference>
<evidence type="ECO:0000256" key="1">
    <source>
        <dbReference type="SAM" id="MobiDB-lite"/>
    </source>
</evidence>